<dbReference type="AlphaFoldDB" id="A0A484G905"/>
<keyword evidence="3" id="KW-1185">Reference proteome</keyword>
<protein>
    <submittedName>
        <fullName evidence="2">Uncharacterized protein</fullName>
    </submittedName>
</protein>
<evidence type="ECO:0000256" key="1">
    <source>
        <dbReference type="SAM" id="MobiDB-lite"/>
    </source>
</evidence>
<proteinExistence type="predicted"/>
<comment type="caution">
    <text evidence="2">The sequence shown here is derived from an EMBL/GenBank/DDBJ whole genome shotgun (WGS) entry which is preliminary data.</text>
</comment>
<name>A0A484G905_COLOR</name>
<feature type="region of interest" description="Disordered" evidence="1">
    <location>
        <begin position="1"/>
        <end position="33"/>
    </location>
</feature>
<reference evidence="3" key="1">
    <citation type="journal article" date="2013" name="New Phytol.">
        <title>Comparative genomic and transcriptomic analyses reveal the hemibiotrophic stage shift of Colletotrichum fungi.</title>
        <authorList>
            <person name="Gan P."/>
            <person name="Ikeda K."/>
            <person name="Irieda H."/>
            <person name="Narusaka M."/>
            <person name="O'Connell R.J."/>
            <person name="Narusaka Y."/>
            <person name="Takano Y."/>
            <person name="Kubo Y."/>
            <person name="Shirasu K."/>
        </authorList>
    </citation>
    <scope>NUCLEOTIDE SEQUENCE [LARGE SCALE GENOMIC DNA]</scope>
    <source>
        <strain evidence="3">104-T / ATCC 96160 / CBS 514.97 / LARS 414 / MAFF 240422</strain>
    </source>
</reference>
<organism evidence="2 3">
    <name type="scientific">Colletotrichum orbiculare (strain 104-T / ATCC 96160 / CBS 514.97 / LARS 414 / MAFF 240422)</name>
    <name type="common">Cucumber anthracnose fungus</name>
    <name type="synonym">Colletotrichum lagenarium</name>
    <dbReference type="NCBI Taxonomy" id="1213857"/>
    <lineage>
        <taxon>Eukaryota</taxon>
        <taxon>Fungi</taxon>
        <taxon>Dikarya</taxon>
        <taxon>Ascomycota</taxon>
        <taxon>Pezizomycotina</taxon>
        <taxon>Sordariomycetes</taxon>
        <taxon>Hypocreomycetidae</taxon>
        <taxon>Glomerellales</taxon>
        <taxon>Glomerellaceae</taxon>
        <taxon>Colletotrichum</taxon>
        <taxon>Colletotrichum orbiculare species complex</taxon>
    </lineage>
</organism>
<dbReference type="EMBL" id="AMCV02000001">
    <property type="protein sequence ID" value="TDZ26578.1"/>
    <property type="molecule type" value="Genomic_DNA"/>
</dbReference>
<dbReference type="Proteomes" id="UP000014480">
    <property type="component" value="Unassembled WGS sequence"/>
</dbReference>
<evidence type="ECO:0000313" key="2">
    <source>
        <dbReference type="EMBL" id="TDZ26578.1"/>
    </source>
</evidence>
<reference evidence="3" key="2">
    <citation type="journal article" date="2019" name="Mol. Plant Microbe Interact.">
        <title>Genome sequence resources for four phytopathogenic fungi from the Colletotrichum orbiculare species complex.</title>
        <authorList>
            <person name="Gan P."/>
            <person name="Tsushima A."/>
            <person name="Narusaka M."/>
            <person name="Narusaka Y."/>
            <person name="Takano Y."/>
            <person name="Kubo Y."/>
            <person name="Shirasu K."/>
        </authorList>
    </citation>
    <scope>GENOME REANNOTATION</scope>
    <source>
        <strain evidence="3">104-T / ATCC 96160 / CBS 514.97 / LARS 414 / MAFF 240422</strain>
    </source>
</reference>
<gene>
    <name evidence="2" type="ORF">Cob_v000623</name>
</gene>
<sequence>MVGTQRKLRAQNVTEPGVGWIHGASTGKREPPTHLWKLPSSTARHLHHYLTAHTSRPKFSASASAGGSIRMAG</sequence>
<accession>A0A484G905</accession>
<evidence type="ECO:0000313" key="3">
    <source>
        <dbReference type="Proteomes" id="UP000014480"/>
    </source>
</evidence>